<comment type="caution">
    <text evidence="2">The sequence shown here is derived from an EMBL/GenBank/DDBJ whole genome shotgun (WGS) entry which is preliminary data.</text>
</comment>
<dbReference type="RefSeq" id="WP_184829683.1">
    <property type="nucleotide sequence ID" value="NZ_BMTK01000047.1"/>
</dbReference>
<protein>
    <submittedName>
        <fullName evidence="2">Uncharacterized protein</fullName>
    </submittedName>
</protein>
<name>A0A7W7VB36_9ACTN</name>
<organism evidence="2 3">
    <name type="scientific">Streptomyces griseomycini</name>
    <dbReference type="NCBI Taxonomy" id="66895"/>
    <lineage>
        <taxon>Bacteria</taxon>
        <taxon>Bacillati</taxon>
        <taxon>Actinomycetota</taxon>
        <taxon>Actinomycetes</taxon>
        <taxon>Kitasatosporales</taxon>
        <taxon>Streptomycetaceae</taxon>
        <taxon>Streptomyces</taxon>
    </lineage>
</organism>
<evidence type="ECO:0000256" key="1">
    <source>
        <dbReference type="SAM" id="MobiDB-lite"/>
    </source>
</evidence>
<dbReference type="Proteomes" id="UP000579523">
    <property type="component" value="Unassembled WGS sequence"/>
</dbReference>
<proteinExistence type="predicted"/>
<evidence type="ECO:0000313" key="2">
    <source>
        <dbReference type="EMBL" id="MBB4903556.1"/>
    </source>
</evidence>
<feature type="region of interest" description="Disordered" evidence="1">
    <location>
        <begin position="15"/>
        <end position="39"/>
    </location>
</feature>
<gene>
    <name evidence="2" type="ORF">FHS37_007653</name>
</gene>
<reference evidence="2 3" key="1">
    <citation type="submission" date="2020-08" db="EMBL/GenBank/DDBJ databases">
        <title>Genomic Encyclopedia of Type Strains, Phase III (KMG-III): the genomes of soil and plant-associated and newly described type strains.</title>
        <authorList>
            <person name="Whitman W."/>
        </authorList>
    </citation>
    <scope>NUCLEOTIDE SEQUENCE [LARGE SCALE GENOMIC DNA]</scope>
    <source>
        <strain evidence="2 3">CECT 3273</strain>
    </source>
</reference>
<dbReference type="AlphaFoldDB" id="A0A7W7VB36"/>
<evidence type="ECO:0000313" key="3">
    <source>
        <dbReference type="Proteomes" id="UP000579523"/>
    </source>
</evidence>
<sequence length="49" mass="5390">MAETDWKKVAAHLRELSGEFTPAQKTQGHPPDPQGNRLAVHRGCAPLLE</sequence>
<keyword evidence="3" id="KW-1185">Reference proteome</keyword>
<dbReference type="EMBL" id="JACHJI010000033">
    <property type="protein sequence ID" value="MBB4903556.1"/>
    <property type="molecule type" value="Genomic_DNA"/>
</dbReference>
<accession>A0A7W7VB36</accession>